<protein>
    <submittedName>
        <fullName evidence="1">Uncharacterized protein</fullName>
    </submittedName>
</protein>
<organism evidence="1 2">
    <name type="scientific">Prymnesium parvum</name>
    <name type="common">Toxic golden alga</name>
    <dbReference type="NCBI Taxonomy" id="97485"/>
    <lineage>
        <taxon>Eukaryota</taxon>
        <taxon>Haptista</taxon>
        <taxon>Haptophyta</taxon>
        <taxon>Prymnesiophyceae</taxon>
        <taxon>Prymnesiales</taxon>
        <taxon>Prymnesiaceae</taxon>
        <taxon>Prymnesium</taxon>
    </lineage>
</organism>
<reference evidence="1 2" key="1">
    <citation type="journal article" date="2024" name="Science">
        <title>Giant polyketide synthase enzymes in the biosynthesis of giant marine polyether toxins.</title>
        <authorList>
            <person name="Fallon T.R."/>
            <person name="Shende V.V."/>
            <person name="Wierzbicki I.H."/>
            <person name="Pendleton A.L."/>
            <person name="Watervoot N.F."/>
            <person name="Auber R.P."/>
            <person name="Gonzalez D.J."/>
            <person name="Wisecaver J.H."/>
            <person name="Moore B.S."/>
        </authorList>
    </citation>
    <scope>NUCLEOTIDE SEQUENCE [LARGE SCALE GENOMIC DNA]</scope>
    <source>
        <strain evidence="1 2">12B1</strain>
    </source>
</reference>
<dbReference type="AlphaFoldDB" id="A0AB34JPL9"/>
<accession>A0AB34JPL9</accession>
<keyword evidence="2" id="KW-1185">Reference proteome</keyword>
<dbReference type="Proteomes" id="UP001515480">
    <property type="component" value="Unassembled WGS sequence"/>
</dbReference>
<evidence type="ECO:0000313" key="1">
    <source>
        <dbReference type="EMBL" id="KAL1523836.1"/>
    </source>
</evidence>
<sequence length="636" mass="72755">MEHASPSPPRSSRADLIGSESPVTAEAAERFIEAATQVAIAQWCRACCSSAFRRWSTRFLWLDRVAVRADALFFWREATRAFAAILHAADAHRRSKRLQQKYGLRRAQRWVRWRHGVRAGCARLEQASRQAAVFGVRWLTRRTLRVWQRRRQLRRVAIGLSQVKLRHLQGEVACCLRRWLVHCRREALRRDAHRSELHLLLLRWRSRAASKASRESASVQTQRATRQARLEDATREWRLLCARMAARSATLATAKSAAAGAAFRQMRTSLRKIAQRRVCEELCFHERRHRHLGRTLAALSDWVRLLAEKRAAAAAWRASADGLWLRHAAARWRRHIADLRARLRALCTQEAALVAVLTMLRTRRLWSRWRRWRNVGRDQLRRRWPTNSDASADVTSRVYIGCRSCRMSRALVALDFAAAARRAEQPLETLSSLLAMRHNLLALAIATHRLRAHSQWRLFCIPHRSACLRRWLKRWMEVVAAMLSSYVRRHAALVQVHRRFELHANHAGGCFVFSVAPLDNRDGPAATSTRVRHSCGEFVGALSHVGGDAACRIESLGLESTYIESWVPDEECSRPLYQGVALPSQAPSRVALSRKVDRHPPHVFLRADVVSRLVARTGPNHLGQAKDVQEGFPCVV</sequence>
<dbReference type="EMBL" id="JBGBPQ010000005">
    <property type="protein sequence ID" value="KAL1523836.1"/>
    <property type="molecule type" value="Genomic_DNA"/>
</dbReference>
<name>A0AB34JPL9_PRYPA</name>
<proteinExistence type="predicted"/>
<gene>
    <name evidence="1" type="ORF">AB1Y20_018757</name>
</gene>
<evidence type="ECO:0000313" key="2">
    <source>
        <dbReference type="Proteomes" id="UP001515480"/>
    </source>
</evidence>
<comment type="caution">
    <text evidence="1">The sequence shown here is derived from an EMBL/GenBank/DDBJ whole genome shotgun (WGS) entry which is preliminary data.</text>
</comment>